<evidence type="ECO:0000256" key="6">
    <source>
        <dbReference type="ARBA" id="ARBA00023212"/>
    </source>
</evidence>
<evidence type="ECO:0000313" key="9">
    <source>
        <dbReference type="Proteomes" id="UP001295444"/>
    </source>
</evidence>
<evidence type="ECO:0000256" key="4">
    <source>
        <dbReference type="ARBA" id="ARBA00017559"/>
    </source>
</evidence>
<dbReference type="Pfam" id="PF07986">
    <property type="entry name" value="TBCC"/>
    <property type="match status" value="1"/>
</dbReference>
<evidence type="ECO:0000313" key="8">
    <source>
        <dbReference type="EMBL" id="CAH2306662.1"/>
    </source>
</evidence>
<dbReference type="InterPro" id="IPR012945">
    <property type="entry name" value="Tubulin-bd_cofactor_C_dom"/>
</dbReference>
<dbReference type="PANTHER" id="PTHR16052">
    <property type="entry name" value="TBCC DOMAIN-CONTAINING PROTEIN 1"/>
    <property type="match status" value="1"/>
</dbReference>
<dbReference type="SMART" id="SM00673">
    <property type="entry name" value="CARP"/>
    <property type="match status" value="2"/>
</dbReference>
<dbReference type="SUPFAM" id="SSF69340">
    <property type="entry name" value="C-terminal domain of adenylylcyclase associated protein"/>
    <property type="match status" value="1"/>
</dbReference>
<dbReference type="GO" id="GO:0031616">
    <property type="term" value="C:spindle pole centrosome"/>
    <property type="evidence" value="ECO:0007669"/>
    <property type="project" value="TreeGrafter"/>
</dbReference>
<dbReference type="PROSITE" id="PS51329">
    <property type="entry name" value="C_CAP_COFACTOR_C"/>
    <property type="match status" value="1"/>
</dbReference>
<gene>
    <name evidence="8" type="ORF">PECUL_23A003226</name>
</gene>
<proteinExistence type="inferred from homology"/>
<dbReference type="GO" id="GO:0051661">
    <property type="term" value="P:maintenance of centrosome location"/>
    <property type="evidence" value="ECO:0007669"/>
    <property type="project" value="TreeGrafter"/>
</dbReference>
<evidence type="ECO:0000256" key="2">
    <source>
        <dbReference type="ARBA" id="ARBA00004647"/>
    </source>
</evidence>
<reference evidence="8" key="1">
    <citation type="submission" date="2022-03" db="EMBL/GenBank/DDBJ databases">
        <authorList>
            <person name="Alioto T."/>
            <person name="Alioto T."/>
            <person name="Gomez Garrido J."/>
        </authorList>
    </citation>
    <scope>NUCLEOTIDE SEQUENCE</scope>
</reference>
<dbReference type="PANTHER" id="PTHR16052:SF0">
    <property type="entry name" value="TBCC DOMAIN-CONTAINING PROTEIN 1"/>
    <property type="match status" value="1"/>
</dbReference>
<dbReference type="AlphaFoldDB" id="A0AAD1SP06"/>
<organism evidence="8 9">
    <name type="scientific">Pelobates cultripes</name>
    <name type="common">Western spadefoot toad</name>
    <dbReference type="NCBI Taxonomy" id="61616"/>
    <lineage>
        <taxon>Eukaryota</taxon>
        <taxon>Metazoa</taxon>
        <taxon>Chordata</taxon>
        <taxon>Craniata</taxon>
        <taxon>Vertebrata</taxon>
        <taxon>Euteleostomi</taxon>
        <taxon>Amphibia</taxon>
        <taxon>Batrachia</taxon>
        <taxon>Anura</taxon>
        <taxon>Pelobatoidea</taxon>
        <taxon>Pelobatidae</taxon>
        <taxon>Pelobates</taxon>
    </lineage>
</organism>
<comment type="subcellular location">
    <subcellularLocation>
        <location evidence="1">Cytoplasm</location>
        <location evidence="1">Cytoskeleton</location>
        <location evidence="1">Microtubule organizing center</location>
        <location evidence="1">Centrosome</location>
    </subcellularLocation>
    <subcellularLocation>
        <location evidence="2">Cytoplasm</location>
        <location evidence="2">Cytoskeleton</location>
        <location evidence="2">Spindle pole</location>
    </subcellularLocation>
</comment>
<dbReference type="EMBL" id="OW240918">
    <property type="protein sequence ID" value="CAH2306662.1"/>
    <property type="molecule type" value="Genomic_DNA"/>
</dbReference>
<evidence type="ECO:0000256" key="1">
    <source>
        <dbReference type="ARBA" id="ARBA00004300"/>
    </source>
</evidence>
<keyword evidence="6" id="KW-0206">Cytoskeleton</keyword>
<evidence type="ECO:0000256" key="5">
    <source>
        <dbReference type="ARBA" id="ARBA00022490"/>
    </source>
</evidence>
<keyword evidence="5" id="KW-0963">Cytoplasm</keyword>
<dbReference type="GO" id="GO:0051684">
    <property type="term" value="P:maintenance of Golgi location"/>
    <property type="evidence" value="ECO:0007669"/>
    <property type="project" value="TreeGrafter"/>
</dbReference>
<dbReference type="InterPro" id="IPR039589">
    <property type="entry name" value="TBCC1"/>
</dbReference>
<dbReference type="InterPro" id="IPR036223">
    <property type="entry name" value="CAP_C_sf"/>
</dbReference>
<protein>
    <recommendedName>
        <fullName evidence="4">TBCC domain-containing protein 1</fullName>
    </recommendedName>
</protein>
<feature type="domain" description="C-CAP/cofactor C-like" evidence="7">
    <location>
        <begin position="31"/>
        <end position="162"/>
    </location>
</feature>
<dbReference type="InterPro" id="IPR017901">
    <property type="entry name" value="C-CAP_CF_C-like"/>
</dbReference>
<keyword evidence="9" id="KW-1185">Reference proteome</keyword>
<dbReference type="InterPro" id="IPR016098">
    <property type="entry name" value="CAP/MinC_C"/>
</dbReference>
<accession>A0AAD1SP06</accession>
<evidence type="ECO:0000259" key="7">
    <source>
        <dbReference type="PROSITE" id="PS51329"/>
    </source>
</evidence>
<comment type="similarity">
    <text evidence="3">Belongs to the TBCC family.</text>
</comment>
<evidence type="ECO:0000256" key="3">
    <source>
        <dbReference type="ARBA" id="ARBA00008848"/>
    </source>
</evidence>
<sequence length="284" mass="32167">MVCFGNKILNFISVDGSNKRAKVACNTYKVPRSYRMVVMSQIYKQTLAKSSETLVDSRVKIHRCNESYIYLLSPLRSVTVEKCHNSTIILGPVQSSLHVQMCDNVKIISVCQRLSLLSTTNCTFHVLTPTRPLLFSGNQGVVFAPYHTHYPMLEDHMGQTGLATLPNYWDRPLSLAVDNSDQKVWKLISPREFTTFVVPFEMEGDTTEIPGGLPPAFLKSTVQREQKVQMWQKTVKEAGLTKEQRKQFQALVELKFNEWLKSTGNRHQLDSLVQPSDVSKQVAG</sequence>
<dbReference type="Proteomes" id="UP001295444">
    <property type="component" value="Chromosome 07"/>
</dbReference>
<dbReference type="InterPro" id="IPR006599">
    <property type="entry name" value="CARP_motif"/>
</dbReference>
<dbReference type="Gene3D" id="2.160.20.70">
    <property type="match status" value="1"/>
</dbReference>
<name>A0AAD1SP06_PELCU</name>